<dbReference type="RefSeq" id="WP_042058129.1">
    <property type="nucleotide sequence ID" value="NZ_BAND01000040.1"/>
</dbReference>
<accession>A0A023D443</accession>
<organism evidence="2 3">
    <name type="scientific">Acidomonas methanolica NBRC 104435</name>
    <dbReference type="NCBI Taxonomy" id="1231351"/>
    <lineage>
        <taxon>Bacteria</taxon>
        <taxon>Pseudomonadati</taxon>
        <taxon>Pseudomonadota</taxon>
        <taxon>Alphaproteobacteria</taxon>
        <taxon>Acetobacterales</taxon>
        <taxon>Acetobacteraceae</taxon>
        <taxon>Acidomonas</taxon>
    </lineage>
</organism>
<dbReference type="Pfam" id="PF00494">
    <property type="entry name" value="SQS_PSY"/>
    <property type="match status" value="1"/>
</dbReference>
<dbReference type="InterPro" id="IPR044843">
    <property type="entry name" value="Trans_IPPS_bact-type"/>
</dbReference>
<keyword evidence="3" id="KW-1185">Reference proteome</keyword>
<comment type="caution">
    <text evidence="2">The sequence shown here is derived from an EMBL/GenBank/DDBJ whole genome shotgun (WGS) entry which is preliminary data.</text>
</comment>
<proteinExistence type="predicted"/>
<dbReference type="PANTHER" id="PTHR31480">
    <property type="entry name" value="BIFUNCTIONAL LYCOPENE CYCLASE/PHYTOENE SYNTHASE"/>
    <property type="match status" value="1"/>
</dbReference>
<dbReference type="InterPro" id="IPR002060">
    <property type="entry name" value="Squ/phyt_synthse"/>
</dbReference>
<feature type="compositionally biased region" description="Polar residues" evidence="1">
    <location>
        <begin position="1"/>
        <end position="10"/>
    </location>
</feature>
<evidence type="ECO:0000256" key="1">
    <source>
        <dbReference type="SAM" id="MobiDB-lite"/>
    </source>
</evidence>
<dbReference type="SFLD" id="SFLDG01018">
    <property type="entry name" value="Squalene/Phytoene_Synthase_Lik"/>
    <property type="match status" value="1"/>
</dbReference>
<dbReference type="EMBL" id="BAND01000040">
    <property type="protein sequence ID" value="GAJ28933.1"/>
    <property type="molecule type" value="Genomic_DNA"/>
</dbReference>
<gene>
    <name evidence="2" type="ORF">Amme_040_005</name>
</gene>
<dbReference type="Proteomes" id="UP000019760">
    <property type="component" value="Unassembled WGS sequence"/>
</dbReference>
<protein>
    <submittedName>
        <fullName evidence="2">Phytoene/squalene synthase</fullName>
    </submittedName>
</protein>
<dbReference type="AlphaFoldDB" id="A0A023D443"/>
<dbReference type="GO" id="GO:0004311">
    <property type="term" value="F:geranylgeranyl diphosphate synthase activity"/>
    <property type="evidence" value="ECO:0007669"/>
    <property type="project" value="InterPro"/>
</dbReference>
<evidence type="ECO:0000313" key="2">
    <source>
        <dbReference type="EMBL" id="GAJ28933.1"/>
    </source>
</evidence>
<dbReference type="SUPFAM" id="SSF48576">
    <property type="entry name" value="Terpenoid synthases"/>
    <property type="match status" value="1"/>
</dbReference>
<dbReference type="InterPro" id="IPR008949">
    <property type="entry name" value="Isoprenoid_synthase_dom_sf"/>
</dbReference>
<dbReference type="SFLD" id="SFLDG01212">
    <property type="entry name" value="Phytoene_synthase_like"/>
    <property type="match status" value="1"/>
</dbReference>
<dbReference type="Gene3D" id="1.10.600.10">
    <property type="entry name" value="Farnesyl Diphosphate Synthase"/>
    <property type="match status" value="1"/>
</dbReference>
<feature type="region of interest" description="Disordered" evidence="1">
    <location>
        <begin position="1"/>
        <end position="21"/>
    </location>
</feature>
<dbReference type="OrthoDB" id="9807580at2"/>
<reference evidence="3" key="1">
    <citation type="journal article" date="2014" name="FEMS Microbiol. Lett.">
        <title>Draft Genomic DNA Sequence of the Facultatively Methylotrophic Bacterium Acidomonas methanolica type strain MB58.</title>
        <authorList>
            <person name="Higashiura N."/>
            <person name="Hadano H."/>
            <person name="Hirakawa H."/>
            <person name="Matsutani M."/>
            <person name="Takabe S."/>
            <person name="Matsushita K."/>
            <person name="Azuma Y."/>
        </authorList>
    </citation>
    <scope>NUCLEOTIDE SEQUENCE [LARGE SCALE GENOMIC DNA]</scope>
    <source>
        <strain evidence="3">MB58</strain>
    </source>
</reference>
<dbReference type="SFLD" id="SFLDS00005">
    <property type="entry name" value="Isoprenoid_Synthase_Type_I"/>
    <property type="match status" value="1"/>
</dbReference>
<sequence length="293" mass="32772">MNVVTESPGTEKSVWGRDDVTSAKGAGDENFPVGSLLISRRKRPAVRIYYNFARVVDDMVDTTRLTPAQKIARLRAMAEVVRGEREAPVRADAQTAVAVRRMLLATGVPLETATDLVEAFCRDAVKNRYDSWEELLDYCRYSANPVGHFLLKLHGEDADSLAPSDALCSALQVLNHIQDAADDLRSLDRCYLPLPWLAEEGVGIEALRLARSKPGLRRVFDRLLDHVDELNREARRLPDLVRDRRMRLESAVIVEIAHRLAARLRRADPVAERVEPGRIDGLVALGASLRHLI</sequence>
<name>A0A023D443_ACIMT</name>
<evidence type="ECO:0000313" key="3">
    <source>
        <dbReference type="Proteomes" id="UP000019760"/>
    </source>
</evidence>
<reference evidence="2 3" key="2">
    <citation type="journal article" date="2014" name="FEMS Microbiol. Lett.">
        <title>Draft genomic DNA sequence of the facultatively methylotrophic bacterium Acidomonas methanolica type strain MB58.</title>
        <authorList>
            <person name="Higashiura N."/>
            <person name="Hadano H."/>
            <person name="Hirakawa H."/>
            <person name="Matsutani M."/>
            <person name="Takabe S."/>
            <person name="Matsushita K."/>
            <person name="Azuma Y."/>
        </authorList>
    </citation>
    <scope>NUCLEOTIDE SEQUENCE [LARGE SCALE GENOMIC DNA]</scope>
    <source>
        <strain evidence="2 3">MB58</strain>
    </source>
</reference>